<reference evidence="2" key="1">
    <citation type="submission" date="2018-02" db="EMBL/GenBank/DDBJ databases">
        <title>Rhizophora mucronata_Transcriptome.</title>
        <authorList>
            <person name="Meera S.P."/>
            <person name="Sreeshan A."/>
            <person name="Augustine A."/>
        </authorList>
    </citation>
    <scope>NUCLEOTIDE SEQUENCE</scope>
    <source>
        <tissue evidence="2">Leaf</tissue>
    </source>
</reference>
<protein>
    <submittedName>
        <fullName evidence="2">Uncharacterized protein</fullName>
    </submittedName>
</protein>
<name>A0A2P2JH94_RHIMU</name>
<sequence length="66" mass="7630">MLLTQSSTYLYKHAWSVSVNFAMIFVILEIQKMPQYVMPPLRNQFNTGKHSSGYTAFADIDKTQIK</sequence>
<keyword evidence="1" id="KW-0472">Membrane</keyword>
<accession>A0A2P2JH94</accession>
<proteinExistence type="predicted"/>
<keyword evidence="1" id="KW-1133">Transmembrane helix</keyword>
<organism evidence="2">
    <name type="scientific">Rhizophora mucronata</name>
    <name type="common">Asiatic mangrove</name>
    <dbReference type="NCBI Taxonomy" id="61149"/>
    <lineage>
        <taxon>Eukaryota</taxon>
        <taxon>Viridiplantae</taxon>
        <taxon>Streptophyta</taxon>
        <taxon>Embryophyta</taxon>
        <taxon>Tracheophyta</taxon>
        <taxon>Spermatophyta</taxon>
        <taxon>Magnoliopsida</taxon>
        <taxon>eudicotyledons</taxon>
        <taxon>Gunneridae</taxon>
        <taxon>Pentapetalae</taxon>
        <taxon>rosids</taxon>
        <taxon>fabids</taxon>
        <taxon>Malpighiales</taxon>
        <taxon>Rhizophoraceae</taxon>
        <taxon>Rhizophora</taxon>
    </lineage>
</organism>
<dbReference type="EMBL" id="GGEC01012364">
    <property type="protein sequence ID" value="MBW92847.1"/>
    <property type="molecule type" value="Transcribed_RNA"/>
</dbReference>
<evidence type="ECO:0000256" key="1">
    <source>
        <dbReference type="SAM" id="Phobius"/>
    </source>
</evidence>
<keyword evidence="1" id="KW-0812">Transmembrane</keyword>
<dbReference type="AlphaFoldDB" id="A0A2P2JH94"/>
<feature type="transmembrane region" description="Helical" evidence="1">
    <location>
        <begin position="12"/>
        <end position="30"/>
    </location>
</feature>
<evidence type="ECO:0000313" key="2">
    <source>
        <dbReference type="EMBL" id="MBW92847.1"/>
    </source>
</evidence>